<dbReference type="AlphaFoldDB" id="A0A437QUZ7"/>
<feature type="transmembrane region" description="Helical" evidence="3">
    <location>
        <begin position="109"/>
        <end position="132"/>
    </location>
</feature>
<evidence type="ECO:0000256" key="1">
    <source>
        <dbReference type="ARBA" id="ARBA00022679"/>
    </source>
</evidence>
<dbReference type="GO" id="GO:0008654">
    <property type="term" value="P:phospholipid biosynthetic process"/>
    <property type="evidence" value="ECO:0007669"/>
    <property type="project" value="InterPro"/>
</dbReference>
<dbReference type="InterPro" id="IPR048254">
    <property type="entry name" value="CDP_ALCOHOL_P_TRANSF_CS"/>
</dbReference>
<reference evidence="5" key="1">
    <citation type="submission" date="2019-01" db="EMBL/GenBank/DDBJ databases">
        <title>Gri0909 isolated from a small marine red alga.</title>
        <authorList>
            <person name="Kim J."/>
            <person name="Jeong S.E."/>
            <person name="Jeon C.O."/>
        </authorList>
    </citation>
    <scope>NUCLEOTIDE SEQUENCE [LARGE SCALE GENOMIC DNA]</scope>
    <source>
        <strain evidence="5">Gri0909</strain>
    </source>
</reference>
<feature type="transmembrane region" description="Helical" evidence="3">
    <location>
        <begin position="148"/>
        <end position="172"/>
    </location>
</feature>
<dbReference type="InterPro" id="IPR043130">
    <property type="entry name" value="CDP-OH_PTrfase_TM_dom"/>
</dbReference>
<dbReference type="RefSeq" id="WP_127763709.1">
    <property type="nucleotide sequence ID" value="NZ_SADE01000001.1"/>
</dbReference>
<evidence type="ECO:0000313" key="5">
    <source>
        <dbReference type="Proteomes" id="UP000287447"/>
    </source>
</evidence>
<dbReference type="InterPro" id="IPR000462">
    <property type="entry name" value="CDP-OH_P_trans"/>
</dbReference>
<evidence type="ECO:0000256" key="3">
    <source>
        <dbReference type="SAM" id="Phobius"/>
    </source>
</evidence>
<proteinExistence type="inferred from homology"/>
<comment type="caution">
    <text evidence="4">The sequence shown here is derived from an EMBL/GenBank/DDBJ whole genome shotgun (WGS) entry which is preliminary data.</text>
</comment>
<keyword evidence="1 2" id="KW-0808">Transferase</keyword>
<keyword evidence="3" id="KW-0812">Transmembrane</keyword>
<organism evidence="4 5">
    <name type="scientific">Hwanghaeella grinnelliae</name>
    <dbReference type="NCBI Taxonomy" id="2500179"/>
    <lineage>
        <taxon>Bacteria</taxon>
        <taxon>Pseudomonadati</taxon>
        <taxon>Pseudomonadota</taxon>
        <taxon>Alphaproteobacteria</taxon>
        <taxon>Rhodospirillales</taxon>
        <taxon>Rhodospirillaceae</taxon>
        <taxon>Hwanghaeella</taxon>
    </lineage>
</organism>
<dbReference type="GO" id="GO:0016020">
    <property type="term" value="C:membrane"/>
    <property type="evidence" value="ECO:0007669"/>
    <property type="project" value="InterPro"/>
</dbReference>
<dbReference type="PROSITE" id="PS00379">
    <property type="entry name" value="CDP_ALCOHOL_P_TRANSF"/>
    <property type="match status" value="1"/>
</dbReference>
<keyword evidence="3" id="KW-1133">Transmembrane helix</keyword>
<keyword evidence="3" id="KW-0472">Membrane</keyword>
<dbReference type="Pfam" id="PF01066">
    <property type="entry name" value="CDP-OH_P_transf"/>
    <property type="match status" value="1"/>
</dbReference>
<gene>
    <name evidence="4" type="ORF">EOI86_03345</name>
</gene>
<dbReference type="EMBL" id="SADE01000001">
    <property type="protein sequence ID" value="RVU38337.1"/>
    <property type="molecule type" value="Genomic_DNA"/>
</dbReference>
<feature type="transmembrane region" description="Helical" evidence="3">
    <location>
        <begin position="178"/>
        <end position="200"/>
    </location>
</feature>
<evidence type="ECO:0000256" key="2">
    <source>
        <dbReference type="RuleBase" id="RU003750"/>
    </source>
</evidence>
<keyword evidence="5" id="KW-1185">Reference proteome</keyword>
<dbReference type="Proteomes" id="UP000287447">
    <property type="component" value="Unassembled WGS sequence"/>
</dbReference>
<sequence>MLDAAMRKLIDPPLGSAATVLKKLGVSANAITVSGFLPGIGAAIALGYGQFALALTLIVVNRIMDGLDGAVARQTTTTDLGGYLDIVGDFIFYGAVPFGFAVAAPQVNALPAAFLLLSFIGTGSSFLAYAVVAEKRKITTDIRGRKSFYYLGGLTEGTETIVFFIACCLLPQHFPLLAWVFGGLCWITTVTRVAAAMISFKG</sequence>
<feature type="transmembrane region" description="Helical" evidence="3">
    <location>
        <begin position="80"/>
        <end position="103"/>
    </location>
</feature>
<dbReference type="GO" id="GO:0016780">
    <property type="term" value="F:phosphotransferase activity, for other substituted phosphate groups"/>
    <property type="evidence" value="ECO:0007669"/>
    <property type="project" value="InterPro"/>
</dbReference>
<dbReference type="OrthoDB" id="9790577at2"/>
<dbReference type="Gene3D" id="1.20.120.1760">
    <property type="match status" value="1"/>
</dbReference>
<protein>
    <submittedName>
        <fullName evidence="4">CDP-alcohol phosphatidyltransferase family protein</fullName>
    </submittedName>
</protein>
<name>A0A437QUZ7_9PROT</name>
<accession>A0A437QUZ7</accession>
<feature type="transmembrane region" description="Helical" evidence="3">
    <location>
        <begin position="36"/>
        <end position="60"/>
    </location>
</feature>
<comment type="similarity">
    <text evidence="2">Belongs to the CDP-alcohol phosphatidyltransferase class-I family.</text>
</comment>
<evidence type="ECO:0000313" key="4">
    <source>
        <dbReference type="EMBL" id="RVU38337.1"/>
    </source>
</evidence>